<dbReference type="EMBL" id="OX597835">
    <property type="protein sequence ID" value="CAI9739122.1"/>
    <property type="molecule type" value="Genomic_DNA"/>
</dbReference>
<keyword evidence="2" id="KW-1185">Reference proteome</keyword>
<reference evidence="1" key="1">
    <citation type="submission" date="2023-08" db="EMBL/GenBank/DDBJ databases">
        <authorList>
            <person name="Alioto T."/>
            <person name="Alioto T."/>
            <person name="Gomez Garrido J."/>
        </authorList>
    </citation>
    <scope>NUCLEOTIDE SEQUENCE</scope>
</reference>
<accession>A0AA36BSK1</accession>
<proteinExistence type="predicted"/>
<sequence length="74" mass="8575">MWVEVSRNQVPSFYICDLNIDSLLNTKYIEVTDLVPAQWFGINVFDEQHKSSNILQPEAANINILRSFLLLFDS</sequence>
<organism evidence="1 2">
    <name type="scientific">Octopus vulgaris</name>
    <name type="common">Common octopus</name>
    <dbReference type="NCBI Taxonomy" id="6645"/>
    <lineage>
        <taxon>Eukaryota</taxon>
        <taxon>Metazoa</taxon>
        <taxon>Spiralia</taxon>
        <taxon>Lophotrochozoa</taxon>
        <taxon>Mollusca</taxon>
        <taxon>Cephalopoda</taxon>
        <taxon>Coleoidea</taxon>
        <taxon>Octopodiformes</taxon>
        <taxon>Octopoda</taxon>
        <taxon>Incirrata</taxon>
        <taxon>Octopodidae</taxon>
        <taxon>Octopus</taxon>
    </lineage>
</organism>
<evidence type="ECO:0000313" key="2">
    <source>
        <dbReference type="Proteomes" id="UP001162480"/>
    </source>
</evidence>
<dbReference type="Proteomes" id="UP001162480">
    <property type="component" value="Chromosome 22"/>
</dbReference>
<protein>
    <submittedName>
        <fullName evidence="1">Uncharacterized protein</fullName>
    </submittedName>
</protein>
<gene>
    <name evidence="1" type="ORF">OCTVUL_1B015346</name>
</gene>
<name>A0AA36BSK1_OCTVU</name>
<evidence type="ECO:0000313" key="1">
    <source>
        <dbReference type="EMBL" id="CAI9739122.1"/>
    </source>
</evidence>
<dbReference type="AlphaFoldDB" id="A0AA36BSK1"/>